<reference evidence="2" key="1">
    <citation type="submission" date="2016-10" db="EMBL/GenBank/DDBJ databases">
        <authorList>
            <person name="Varghese N."/>
            <person name="Submissions S."/>
        </authorList>
    </citation>
    <scope>NUCLEOTIDE SEQUENCE [LARGE SCALE GENOMIC DNA]</scope>
    <source>
        <strain evidence="2">DSM 26879</strain>
    </source>
</reference>
<dbReference type="Proteomes" id="UP000199478">
    <property type="component" value="Unassembled WGS sequence"/>
</dbReference>
<evidence type="ECO:0000313" key="1">
    <source>
        <dbReference type="EMBL" id="SFR38808.1"/>
    </source>
</evidence>
<name>A0A1I6G9F4_9RHOB</name>
<keyword evidence="2" id="KW-1185">Reference proteome</keyword>
<proteinExistence type="predicted"/>
<protein>
    <submittedName>
        <fullName evidence="1">Uncharacterized protein</fullName>
    </submittedName>
</protein>
<organism evidence="1 2">
    <name type="scientific">Yoonia tamlensis</name>
    <dbReference type="NCBI Taxonomy" id="390270"/>
    <lineage>
        <taxon>Bacteria</taxon>
        <taxon>Pseudomonadati</taxon>
        <taxon>Pseudomonadota</taxon>
        <taxon>Alphaproteobacteria</taxon>
        <taxon>Rhodobacterales</taxon>
        <taxon>Paracoccaceae</taxon>
        <taxon>Yoonia</taxon>
    </lineage>
</organism>
<gene>
    <name evidence="1" type="ORF">SAMN04488005_1283</name>
</gene>
<sequence>MLHYYCFAHEPIRFKPDPRVVVIEMGQKGASKTAGHDRVEHAYDLVPDLSDDHCWLGGSLGSFAVLRHLKQVDAAPTDRVCVSHYRRFLSPQKLGPDSHSEPGICAISSSDADDIDPYLIADNHPHAFLTAAPWADGFREGLSIRAQYARAHYAQDLDRYIALATELGLVEADEISQYLDNGHFIPGGIEFCMCPVSTYVDYVSKIETLNRAYLSRYQPVHRSDYQDRFLCYCNERLGSYFLMKLLQAMPDQGNDCAGYMHLVTATKAITPGDWRPEPVTAHAQPAQTGRTCVIHVALAHAGTAGLQFALRNYDDGQSISAGNMVAPGYPSNKELLAGALEQHEIDACLDFVDRLGRSDLDPRYHACAWVLNDLRRDMGQHPQRDDIRAKVSSWISAQATSRVIFSSPEWHCAPFALKRLSAWLATLFDDIEIIAYGQPFEDDFAATLAAGLTSVPRAQLRQFWRQPLERMPIDSSSVVATIQKCFAASKVTVVTCHPMALIGNDIVHDFCARTGLDVQKLDAMPDSTCLSAQATAVLAVFAEHTNDDPDSDTVLGNRMALHKVLESFGSHEFLPSKTLVASAAKKHPTSHARTRKTGQPTVSTKQDILDYAEQQIEQLRVHLEKHWSLRLPKHLKTHKDLGLYLDRLMHSDLKSQISPILPQNFDPDRYLRLNKDVAKANVDPAAHFLKHGYYEGRRSG</sequence>
<accession>A0A1I6G9F4</accession>
<evidence type="ECO:0000313" key="2">
    <source>
        <dbReference type="Proteomes" id="UP000199478"/>
    </source>
</evidence>
<dbReference type="AlphaFoldDB" id="A0A1I6G9F4"/>
<dbReference type="EMBL" id="FOYP01000001">
    <property type="protein sequence ID" value="SFR38808.1"/>
    <property type="molecule type" value="Genomic_DNA"/>
</dbReference>